<dbReference type="InterPro" id="IPR038492">
    <property type="entry name" value="GBBH-like_N_sf"/>
</dbReference>
<dbReference type="AlphaFoldDB" id="A0AA42B623"/>
<dbReference type="EMBL" id="JAMQGP010000001">
    <property type="protein sequence ID" value="MCM2678308.1"/>
    <property type="molecule type" value="Genomic_DNA"/>
</dbReference>
<organism evidence="4 5">
    <name type="scientific">Echinimonas agarilytica</name>
    <dbReference type="NCBI Taxonomy" id="1215918"/>
    <lineage>
        <taxon>Bacteria</taxon>
        <taxon>Pseudomonadati</taxon>
        <taxon>Pseudomonadota</taxon>
        <taxon>Gammaproteobacteria</taxon>
        <taxon>Alteromonadales</taxon>
        <taxon>Echinimonadaceae</taxon>
        <taxon>Echinimonas</taxon>
    </lineage>
</organism>
<dbReference type="GO" id="GO:0046872">
    <property type="term" value="F:metal ion binding"/>
    <property type="evidence" value="ECO:0007669"/>
    <property type="project" value="UniProtKB-KW"/>
</dbReference>
<proteinExistence type="predicted"/>
<dbReference type="Pfam" id="PF06155">
    <property type="entry name" value="GBBH-like_N"/>
    <property type="match status" value="1"/>
</dbReference>
<name>A0AA42B623_9GAMM</name>
<keyword evidence="2" id="KW-0408">Iron</keyword>
<dbReference type="Proteomes" id="UP001165393">
    <property type="component" value="Unassembled WGS sequence"/>
</dbReference>
<evidence type="ECO:0000259" key="3">
    <source>
        <dbReference type="Pfam" id="PF06155"/>
    </source>
</evidence>
<dbReference type="Gene3D" id="3.30.2020.30">
    <property type="match status" value="1"/>
</dbReference>
<comment type="caution">
    <text evidence="4">The sequence shown here is derived from an EMBL/GenBank/DDBJ whole genome shotgun (WGS) entry which is preliminary data.</text>
</comment>
<evidence type="ECO:0000256" key="1">
    <source>
        <dbReference type="ARBA" id="ARBA00022723"/>
    </source>
</evidence>
<keyword evidence="1" id="KW-0479">Metal-binding</keyword>
<gene>
    <name evidence="4" type="ORF">NAF29_01315</name>
</gene>
<keyword evidence="5" id="KW-1185">Reference proteome</keyword>
<accession>A0AA42B623</accession>
<sequence length="127" mass="14693">MKPQVTHIKLHRESQRLTLTFSDQLSADLSAEFLRVHSPSAEVQRHGKPIVVTDKHDVRMLDVQAVGHYAVRIIFDDGHDTGIYSWSWLHHLCQDQEQLKLQYQQQVALKNAEKALQIPISVRFNDD</sequence>
<dbReference type="InterPro" id="IPR010376">
    <property type="entry name" value="GBBH-like_N"/>
</dbReference>
<evidence type="ECO:0000313" key="5">
    <source>
        <dbReference type="Proteomes" id="UP001165393"/>
    </source>
</evidence>
<evidence type="ECO:0000313" key="4">
    <source>
        <dbReference type="EMBL" id="MCM2678308.1"/>
    </source>
</evidence>
<protein>
    <submittedName>
        <fullName evidence="4">DUF971 domain-containing protein</fullName>
    </submittedName>
</protein>
<dbReference type="PANTHER" id="PTHR35303:SF5">
    <property type="entry name" value="OS02G0197800 PROTEIN"/>
    <property type="match status" value="1"/>
</dbReference>
<reference evidence="4 5" key="1">
    <citation type="journal article" date="2013" name="Antonie Van Leeuwenhoek">
        <title>Echinimonas agarilytica gen. nov., sp. nov., a new gammaproteobacterium isolated from the sea urchin Strongylocentrotus intermedius.</title>
        <authorList>
            <person name="Nedashkovskaya O.I."/>
            <person name="Stenkova A.M."/>
            <person name="Zhukova N.V."/>
            <person name="Van Trappen S."/>
            <person name="Lee J.S."/>
            <person name="Kim S.B."/>
        </authorList>
    </citation>
    <scope>NUCLEOTIDE SEQUENCE [LARGE SCALE GENOMIC DNA]</scope>
    <source>
        <strain evidence="4 5">KMM 6351</strain>
    </source>
</reference>
<dbReference type="PANTHER" id="PTHR35303">
    <property type="entry name" value="OS02G0197800 PROTEIN"/>
    <property type="match status" value="1"/>
</dbReference>
<dbReference type="RefSeq" id="WP_251259671.1">
    <property type="nucleotide sequence ID" value="NZ_JAMQGP010000001.1"/>
</dbReference>
<evidence type="ECO:0000256" key="2">
    <source>
        <dbReference type="ARBA" id="ARBA00023004"/>
    </source>
</evidence>
<feature type="domain" description="Gamma-butyrobetaine hydroxylase-like N-terminal" evidence="3">
    <location>
        <begin position="8"/>
        <end position="90"/>
    </location>
</feature>